<dbReference type="Gene3D" id="3.30.1240.10">
    <property type="match status" value="1"/>
</dbReference>
<name>A0A1U7NEE9_9FIRM</name>
<dbReference type="SUPFAM" id="SSF56784">
    <property type="entry name" value="HAD-like"/>
    <property type="match status" value="1"/>
</dbReference>
<dbReference type="AlphaFoldDB" id="A0A1U7NEE9"/>
<evidence type="ECO:0000313" key="1">
    <source>
        <dbReference type="EMBL" id="OLU37976.1"/>
    </source>
</evidence>
<gene>
    <name evidence="1" type="ORF">BO222_09250</name>
</gene>
<dbReference type="GO" id="GO:0000287">
    <property type="term" value="F:magnesium ion binding"/>
    <property type="evidence" value="ECO:0007669"/>
    <property type="project" value="TreeGrafter"/>
</dbReference>
<dbReference type="InterPro" id="IPR036412">
    <property type="entry name" value="HAD-like_sf"/>
</dbReference>
<dbReference type="InterPro" id="IPR023214">
    <property type="entry name" value="HAD_sf"/>
</dbReference>
<accession>A0A1U7NEE9</accession>
<dbReference type="NCBIfam" id="TIGR01484">
    <property type="entry name" value="HAD-SF-IIB"/>
    <property type="match status" value="1"/>
</dbReference>
<organism evidence="1 2">
    <name type="scientific">Ileibacterium valens</name>
    <dbReference type="NCBI Taxonomy" id="1862668"/>
    <lineage>
        <taxon>Bacteria</taxon>
        <taxon>Bacillati</taxon>
        <taxon>Bacillota</taxon>
        <taxon>Erysipelotrichia</taxon>
        <taxon>Erysipelotrichales</taxon>
        <taxon>Erysipelotrichaceae</taxon>
        <taxon>Ileibacterium</taxon>
    </lineage>
</organism>
<comment type="caution">
    <text evidence="1">The sequence shown here is derived from an EMBL/GenBank/DDBJ whole genome shotgun (WGS) entry which is preliminary data.</text>
</comment>
<dbReference type="PANTHER" id="PTHR10000:SF8">
    <property type="entry name" value="HAD SUPERFAMILY HYDROLASE-LIKE, TYPE 3"/>
    <property type="match status" value="1"/>
</dbReference>
<dbReference type="GO" id="GO:0016791">
    <property type="term" value="F:phosphatase activity"/>
    <property type="evidence" value="ECO:0007669"/>
    <property type="project" value="TreeGrafter"/>
</dbReference>
<keyword evidence="2" id="KW-1185">Reference proteome</keyword>
<dbReference type="Gene3D" id="3.40.50.1000">
    <property type="entry name" value="HAD superfamily/HAD-like"/>
    <property type="match status" value="1"/>
</dbReference>
<reference evidence="1 2" key="1">
    <citation type="submission" date="2016-11" db="EMBL/GenBank/DDBJ databases">
        <title>Description of two novel members of the family Erysipelotrichaceae: Ileibacterium lipovorans gen. nov., sp. nov. and Dubosiella newyorkensis, gen. nov., sp. nov.</title>
        <authorList>
            <person name="Cox L.M."/>
            <person name="Sohn J."/>
            <person name="Tyrrell K.L."/>
            <person name="Citron D.M."/>
            <person name="Lawson P.A."/>
            <person name="Patel N.B."/>
            <person name="Iizumi T."/>
            <person name="Perez-Perez G.I."/>
            <person name="Goldstein E.J."/>
            <person name="Blaser M.J."/>
        </authorList>
    </citation>
    <scope>NUCLEOTIDE SEQUENCE [LARGE SCALE GENOMIC DNA]</scope>
    <source>
        <strain evidence="1 2">NYU-BL-A3</strain>
    </source>
</reference>
<proteinExistence type="predicted"/>
<evidence type="ECO:0000313" key="2">
    <source>
        <dbReference type="Proteomes" id="UP000186341"/>
    </source>
</evidence>
<dbReference type="GO" id="GO:0005829">
    <property type="term" value="C:cytosol"/>
    <property type="evidence" value="ECO:0007669"/>
    <property type="project" value="TreeGrafter"/>
</dbReference>
<dbReference type="InterPro" id="IPR006379">
    <property type="entry name" value="HAD-SF_hydro_IIB"/>
</dbReference>
<protein>
    <recommendedName>
        <fullName evidence="3">Hydrolase</fullName>
    </recommendedName>
</protein>
<dbReference type="Proteomes" id="UP000186341">
    <property type="component" value="Unassembled WGS sequence"/>
</dbReference>
<sequence length="303" mass="34262">MKKEKKPFEELKLILADIDGTLVNEPREMMPYTREVIKYLHDKKGVLFGIASGRPGDELSATIAGYDLGFEPEFLIGMNGGEIIDTKTNQETVCYPLEPETIKEILELMQDFTYANPVIYQDHQLVCAWIDELVETSCQHASKKARVVKDRSEYWDKPTGKIMLRTPAAELCVEMEEFAKKHPSTKYTAFRTQPTLLEFQDPRANKGAALMSLSSQYNIPVQTIAAFGDASNDNEMLAESGLGVCMINGLDDTKACADELTKHDNNCDGMVRYIVDRFPELFDEFNVKAPELPAQSIEREEWI</sequence>
<dbReference type="Pfam" id="PF08282">
    <property type="entry name" value="Hydrolase_3"/>
    <property type="match status" value="1"/>
</dbReference>
<evidence type="ECO:0008006" key="3">
    <source>
        <dbReference type="Google" id="ProtNLM"/>
    </source>
</evidence>
<dbReference type="EMBL" id="MPJW01000184">
    <property type="protein sequence ID" value="OLU37976.1"/>
    <property type="molecule type" value="Genomic_DNA"/>
</dbReference>
<dbReference type="PANTHER" id="PTHR10000">
    <property type="entry name" value="PHOSPHOSERINE PHOSPHATASE"/>
    <property type="match status" value="1"/>
</dbReference>
<dbReference type="PROSITE" id="PS01228">
    <property type="entry name" value="COF_1"/>
    <property type="match status" value="1"/>
</dbReference>